<sequence length="124" mass="14209">MEGYDANNWTLCGGNVQHHQLSNARCNIFMHASAESWGKCTRVVIIKSQPHPSIFLNILSSRNDRSLMWHQSRGNAAYEQYSRSNRTRPALGTQKSVHLKTPTFALNVARVMRQRLSFRPEIRA</sequence>
<dbReference type="EMBL" id="CH479206">
    <property type="protein sequence ID" value="EDW30864.1"/>
    <property type="molecule type" value="Genomic_DNA"/>
</dbReference>
<proteinExistence type="predicted"/>
<keyword evidence="2" id="KW-1185">Reference proteome</keyword>
<reference evidence="1 2" key="1">
    <citation type="journal article" date="2007" name="Nature">
        <title>Evolution of genes and genomes on the Drosophila phylogeny.</title>
        <authorList>
            <consortium name="Drosophila 12 Genomes Consortium"/>
            <person name="Clark A.G."/>
            <person name="Eisen M.B."/>
            <person name="Smith D.R."/>
            <person name="Bergman C.M."/>
            <person name="Oliver B."/>
            <person name="Markow T.A."/>
            <person name="Kaufman T.C."/>
            <person name="Kellis M."/>
            <person name="Gelbart W."/>
            <person name="Iyer V.N."/>
            <person name="Pollard D.A."/>
            <person name="Sackton T.B."/>
            <person name="Larracuente A.M."/>
            <person name="Singh N.D."/>
            <person name="Abad J.P."/>
            <person name="Abt D.N."/>
            <person name="Adryan B."/>
            <person name="Aguade M."/>
            <person name="Akashi H."/>
            <person name="Anderson W.W."/>
            <person name="Aquadro C.F."/>
            <person name="Ardell D.H."/>
            <person name="Arguello R."/>
            <person name="Artieri C.G."/>
            <person name="Barbash D.A."/>
            <person name="Barker D."/>
            <person name="Barsanti P."/>
            <person name="Batterham P."/>
            <person name="Batzoglou S."/>
            <person name="Begun D."/>
            <person name="Bhutkar A."/>
            <person name="Blanco E."/>
            <person name="Bosak S.A."/>
            <person name="Bradley R.K."/>
            <person name="Brand A.D."/>
            <person name="Brent M.R."/>
            <person name="Brooks A.N."/>
            <person name="Brown R.H."/>
            <person name="Butlin R.K."/>
            <person name="Caggese C."/>
            <person name="Calvi B.R."/>
            <person name="Bernardo de Carvalho A."/>
            <person name="Caspi A."/>
            <person name="Castrezana S."/>
            <person name="Celniker S.E."/>
            <person name="Chang J.L."/>
            <person name="Chapple C."/>
            <person name="Chatterji S."/>
            <person name="Chinwalla A."/>
            <person name="Civetta A."/>
            <person name="Clifton S.W."/>
            <person name="Comeron J.M."/>
            <person name="Costello J.C."/>
            <person name="Coyne J.A."/>
            <person name="Daub J."/>
            <person name="David R.G."/>
            <person name="Delcher A.L."/>
            <person name="Delehaunty K."/>
            <person name="Do C.B."/>
            <person name="Ebling H."/>
            <person name="Edwards K."/>
            <person name="Eickbush T."/>
            <person name="Evans J.D."/>
            <person name="Filipski A."/>
            <person name="Findeiss S."/>
            <person name="Freyhult E."/>
            <person name="Fulton L."/>
            <person name="Fulton R."/>
            <person name="Garcia A.C."/>
            <person name="Gardiner A."/>
            <person name="Garfield D.A."/>
            <person name="Garvin B.E."/>
            <person name="Gibson G."/>
            <person name="Gilbert D."/>
            <person name="Gnerre S."/>
            <person name="Godfrey J."/>
            <person name="Good R."/>
            <person name="Gotea V."/>
            <person name="Gravely B."/>
            <person name="Greenberg A.J."/>
            <person name="Griffiths-Jones S."/>
            <person name="Gross S."/>
            <person name="Guigo R."/>
            <person name="Gustafson E.A."/>
            <person name="Haerty W."/>
            <person name="Hahn M.W."/>
            <person name="Halligan D.L."/>
            <person name="Halpern A.L."/>
            <person name="Halter G.M."/>
            <person name="Han M.V."/>
            <person name="Heger A."/>
            <person name="Hillier L."/>
            <person name="Hinrichs A.S."/>
            <person name="Holmes I."/>
            <person name="Hoskins R.A."/>
            <person name="Hubisz M.J."/>
            <person name="Hultmark D."/>
            <person name="Huntley M.A."/>
            <person name="Jaffe D.B."/>
            <person name="Jagadeeshan S."/>
            <person name="Jeck W.R."/>
            <person name="Johnson J."/>
            <person name="Jones C.D."/>
            <person name="Jordan W.C."/>
            <person name="Karpen G.H."/>
            <person name="Kataoka E."/>
            <person name="Keightley P.D."/>
            <person name="Kheradpour P."/>
            <person name="Kirkness E.F."/>
            <person name="Koerich L.B."/>
            <person name="Kristiansen K."/>
            <person name="Kudrna D."/>
            <person name="Kulathinal R.J."/>
            <person name="Kumar S."/>
            <person name="Kwok R."/>
            <person name="Lander E."/>
            <person name="Langley C.H."/>
            <person name="Lapoint R."/>
            <person name="Lazzaro B.P."/>
            <person name="Lee S.J."/>
            <person name="Levesque L."/>
            <person name="Li R."/>
            <person name="Lin C.F."/>
            <person name="Lin M.F."/>
            <person name="Lindblad-Toh K."/>
            <person name="Llopart A."/>
            <person name="Long M."/>
            <person name="Low L."/>
            <person name="Lozovsky E."/>
            <person name="Lu J."/>
            <person name="Luo M."/>
            <person name="Machado C.A."/>
            <person name="Makalowski W."/>
            <person name="Marzo M."/>
            <person name="Matsuda M."/>
            <person name="Matzkin L."/>
            <person name="McAllister B."/>
            <person name="McBride C.S."/>
            <person name="McKernan B."/>
            <person name="McKernan K."/>
            <person name="Mendez-Lago M."/>
            <person name="Minx P."/>
            <person name="Mollenhauer M.U."/>
            <person name="Montooth K."/>
            <person name="Mount S.M."/>
            <person name="Mu X."/>
            <person name="Myers E."/>
            <person name="Negre B."/>
            <person name="Newfeld S."/>
            <person name="Nielsen R."/>
            <person name="Noor M.A."/>
            <person name="O'Grady P."/>
            <person name="Pachter L."/>
            <person name="Papaceit M."/>
            <person name="Parisi M.J."/>
            <person name="Parisi M."/>
            <person name="Parts L."/>
            <person name="Pedersen J.S."/>
            <person name="Pesole G."/>
            <person name="Phillippy A.M."/>
            <person name="Ponting C.P."/>
            <person name="Pop M."/>
            <person name="Porcelli D."/>
            <person name="Powell J.R."/>
            <person name="Prohaska S."/>
            <person name="Pruitt K."/>
            <person name="Puig M."/>
            <person name="Quesneville H."/>
            <person name="Ram K.R."/>
            <person name="Rand D."/>
            <person name="Rasmussen M.D."/>
            <person name="Reed L.K."/>
            <person name="Reenan R."/>
            <person name="Reily A."/>
            <person name="Remington K.A."/>
            <person name="Rieger T.T."/>
            <person name="Ritchie M.G."/>
            <person name="Robin C."/>
            <person name="Rogers Y.H."/>
            <person name="Rohde C."/>
            <person name="Rozas J."/>
            <person name="Rubenfield M.J."/>
            <person name="Ruiz A."/>
            <person name="Russo S."/>
            <person name="Salzberg S.L."/>
            <person name="Sanchez-Gracia A."/>
            <person name="Saranga D.J."/>
            <person name="Sato H."/>
            <person name="Schaeffer S.W."/>
            <person name="Schatz M.C."/>
            <person name="Schlenke T."/>
            <person name="Schwartz R."/>
            <person name="Segarra C."/>
            <person name="Singh R.S."/>
            <person name="Sirot L."/>
            <person name="Sirota M."/>
            <person name="Sisneros N.B."/>
            <person name="Smith C.D."/>
            <person name="Smith T.F."/>
            <person name="Spieth J."/>
            <person name="Stage D.E."/>
            <person name="Stark A."/>
            <person name="Stephan W."/>
            <person name="Strausberg R.L."/>
            <person name="Strempel S."/>
            <person name="Sturgill D."/>
            <person name="Sutton G."/>
            <person name="Sutton G.G."/>
            <person name="Tao W."/>
            <person name="Teichmann S."/>
            <person name="Tobari Y.N."/>
            <person name="Tomimura Y."/>
            <person name="Tsolas J.M."/>
            <person name="Valente V.L."/>
            <person name="Venter E."/>
            <person name="Venter J.C."/>
            <person name="Vicario S."/>
            <person name="Vieira F.G."/>
            <person name="Vilella A.J."/>
            <person name="Villasante A."/>
            <person name="Walenz B."/>
            <person name="Wang J."/>
            <person name="Wasserman M."/>
            <person name="Watts T."/>
            <person name="Wilson D."/>
            <person name="Wilson R.K."/>
            <person name="Wing R.A."/>
            <person name="Wolfner M.F."/>
            <person name="Wong A."/>
            <person name="Wong G.K."/>
            <person name="Wu C.I."/>
            <person name="Wu G."/>
            <person name="Yamamoto D."/>
            <person name="Yang H.P."/>
            <person name="Yang S.P."/>
            <person name="Yorke J.A."/>
            <person name="Yoshida K."/>
            <person name="Zdobnov E."/>
            <person name="Zhang P."/>
            <person name="Zhang Y."/>
            <person name="Zimin A.V."/>
            <person name="Baldwin J."/>
            <person name="Abdouelleil A."/>
            <person name="Abdulkadir J."/>
            <person name="Abebe A."/>
            <person name="Abera B."/>
            <person name="Abreu J."/>
            <person name="Acer S.C."/>
            <person name="Aftuck L."/>
            <person name="Alexander A."/>
            <person name="An P."/>
            <person name="Anderson E."/>
            <person name="Anderson S."/>
            <person name="Arachi H."/>
            <person name="Azer M."/>
            <person name="Bachantsang P."/>
            <person name="Barry A."/>
            <person name="Bayul T."/>
            <person name="Berlin A."/>
            <person name="Bessette D."/>
            <person name="Bloom T."/>
            <person name="Blye J."/>
            <person name="Boguslavskiy L."/>
            <person name="Bonnet C."/>
            <person name="Boukhgalter B."/>
            <person name="Bourzgui I."/>
            <person name="Brown A."/>
            <person name="Cahill P."/>
            <person name="Channer S."/>
            <person name="Cheshatsang Y."/>
            <person name="Chuda L."/>
            <person name="Citroen M."/>
            <person name="Collymore A."/>
            <person name="Cooke P."/>
            <person name="Costello M."/>
            <person name="D'Aco K."/>
            <person name="Daza R."/>
            <person name="De Haan G."/>
            <person name="DeGray S."/>
            <person name="DeMaso C."/>
            <person name="Dhargay N."/>
            <person name="Dooley K."/>
            <person name="Dooley E."/>
            <person name="Doricent M."/>
            <person name="Dorje P."/>
            <person name="Dorjee K."/>
            <person name="Dupes A."/>
            <person name="Elong R."/>
            <person name="Falk J."/>
            <person name="Farina A."/>
            <person name="Faro S."/>
            <person name="Ferguson D."/>
            <person name="Fisher S."/>
            <person name="Foley C.D."/>
            <person name="Franke A."/>
            <person name="Friedrich D."/>
            <person name="Gadbois L."/>
            <person name="Gearin G."/>
            <person name="Gearin C.R."/>
            <person name="Giannoukos G."/>
            <person name="Goode T."/>
            <person name="Graham J."/>
            <person name="Grandbois E."/>
            <person name="Grewal S."/>
            <person name="Gyaltsen K."/>
            <person name="Hafez N."/>
            <person name="Hagos B."/>
            <person name="Hall J."/>
            <person name="Henson C."/>
            <person name="Hollinger A."/>
            <person name="Honan T."/>
            <person name="Huard M.D."/>
            <person name="Hughes L."/>
            <person name="Hurhula B."/>
            <person name="Husby M.E."/>
            <person name="Kamat A."/>
            <person name="Kanga B."/>
            <person name="Kashin S."/>
            <person name="Khazanovich D."/>
            <person name="Kisner P."/>
            <person name="Lance K."/>
            <person name="Lara M."/>
            <person name="Lee W."/>
            <person name="Lennon N."/>
            <person name="Letendre F."/>
            <person name="LeVine R."/>
            <person name="Lipovsky A."/>
            <person name="Liu X."/>
            <person name="Liu J."/>
            <person name="Liu S."/>
            <person name="Lokyitsang T."/>
            <person name="Lokyitsang Y."/>
            <person name="Lubonja R."/>
            <person name="Lui A."/>
            <person name="MacDonald P."/>
            <person name="Magnisalis V."/>
            <person name="Maru K."/>
            <person name="Matthews C."/>
            <person name="McCusker W."/>
            <person name="McDonough S."/>
            <person name="Mehta T."/>
            <person name="Meldrim J."/>
            <person name="Meneus L."/>
            <person name="Mihai O."/>
            <person name="Mihalev A."/>
            <person name="Mihova T."/>
            <person name="Mittelman R."/>
            <person name="Mlenga V."/>
            <person name="Montmayeur A."/>
            <person name="Mulrain L."/>
            <person name="Navidi A."/>
            <person name="Naylor J."/>
            <person name="Negash T."/>
            <person name="Nguyen T."/>
            <person name="Nguyen N."/>
            <person name="Nicol R."/>
            <person name="Norbu C."/>
            <person name="Norbu N."/>
            <person name="Novod N."/>
            <person name="O'Neill B."/>
            <person name="Osman S."/>
            <person name="Markiewicz E."/>
            <person name="Oyono O.L."/>
            <person name="Patti C."/>
            <person name="Phunkhang P."/>
            <person name="Pierre F."/>
            <person name="Priest M."/>
            <person name="Raghuraman S."/>
            <person name="Rege F."/>
            <person name="Reyes R."/>
            <person name="Rise C."/>
            <person name="Rogov P."/>
            <person name="Ross K."/>
            <person name="Ryan E."/>
            <person name="Settipalli S."/>
            <person name="Shea T."/>
            <person name="Sherpa N."/>
            <person name="Shi L."/>
            <person name="Shih D."/>
            <person name="Sparrow T."/>
            <person name="Spaulding J."/>
            <person name="Stalker J."/>
            <person name="Stange-Thomann N."/>
            <person name="Stavropoulos S."/>
            <person name="Stone C."/>
            <person name="Strader C."/>
            <person name="Tesfaye S."/>
            <person name="Thomson T."/>
            <person name="Thoulutsang Y."/>
            <person name="Thoulutsang D."/>
            <person name="Topham K."/>
            <person name="Topping I."/>
            <person name="Tsamla T."/>
            <person name="Vassiliev H."/>
            <person name="Vo A."/>
            <person name="Wangchuk T."/>
            <person name="Wangdi T."/>
            <person name="Weiand M."/>
            <person name="Wilkinson J."/>
            <person name="Wilson A."/>
            <person name="Yadav S."/>
            <person name="Young G."/>
            <person name="Yu Q."/>
            <person name="Zembek L."/>
            <person name="Zhong D."/>
            <person name="Zimmer A."/>
            <person name="Zwirko Z."/>
            <person name="Jaffe D.B."/>
            <person name="Alvarez P."/>
            <person name="Brockman W."/>
            <person name="Butler J."/>
            <person name="Chin C."/>
            <person name="Gnerre S."/>
            <person name="Grabherr M."/>
            <person name="Kleber M."/>
            <person name="Mauceli E."/>
            <person name="MacCallum I."/>
        </authorList>
    </citation>
    <scope>NUCLEOTIDE SEQUENCE [LARGE SCALE GENOMIC DNA]</scope>
    <source>
        <strain evidence="2">MSH-3 / Tucson 14011-0111.49</strain>
    </source>
</reference>
<evidence type="ECO:0000313" key="1">
    <source>
        <dbReference type="EMBL" id="EDW30864.1"/>
    </source>
</evidence>
<accession>B4H3C4</accession>
<gene>
    <name evidence="1" type="primary">Dper\GL12115</name>
    <name evidence="1" type="ORF">Dper_GL12115</name>
</gene>
<evidence type="ECO:0000313" key="2">
    <source>
        <dbReference type="Proteomes" id="UP000008744"/>
    </source>
</evidence>
<dbReference type="HOGENOM" id="CLU_2006262_0_0_1"/>
<dbReference type="Proteomes" id="UP000008744">
    <property type="component" value="Unassembled WGS sequence"/>
</dbReference>
<dbReference type="AlphaFoldDB" id="B4H3C4"/>
<protein>
    <submittedName>
        <fullName evidence="1">GL12115</fullName>
    </submittedName>
</protein>
<name>B4H3C4_DROPE</name>
<organism evidence="2">
    <name type="scientific">Drosophila persimilis</name>
    <name type="common">Fruit fly</name>
    <dbReference type="NCBI Taxonomy" id="7234"/>
    <lineage>
        <taxon>Eukaryota</taxon>
        <taxon>Metazoa</taxon>
        <taxon>Ecdysozoa</taxon>
        <taxon>Arthropoda</taxon>
        <taxon>Hexapoda</taxon>
        <taxon>Insecta</taxon>
        <taxon>Pterygota</taxon>
        <taxon>Neoptera</taxon>
        <taxon>Endopterygota</taxon>
        <taxon>Diptera</taxon>
        <taxon>Brachycera</taxon>
        <taxon>Muscomorpha</taxon>
        <taxon>Ephydroidea</taxon>
        <taxon>Drosophilidae</taxon>
        <taxon>Drosophila</taxon>
        <taxon>Sophophora</taxon>
    </lineage>
</organism>